<dbReference type="Proteomes" id="UP000235786">
    <property type="component" value="Unassembled WGS sequence"/>
</dbReference>
<evidence type="ECO:0000256" key="7">
    <source>
        <dbReference type="SAM" id="Phobius"/>
    </source>
</evidence>
<evidence type="ECO:0000256" key="4">
    <source>
        <dbReference type="ARBA" id="ARBA00022989"/>
    </source>
</evidence>
<dbReference type="PANTHER" id="PTHR20855">
    <property type="entry name" value="ADIPOR/PROGESTIN RECEPTOR-RELATED"/>
    <property type="match status" value="1"/>
</dbReference>
<comment type="subcellular location">
    <subcellularLocation>
        <location evidence="1">Membrane</location>
        <topology evidence="1">Multi-pass membrane protein</topology>
    </subcellularLocation>
</comment>
<dbReference type="GO" id="GO:0046872">
    <property type="term" value="F:metal ion binding"/>
    <property type="evidence" value="ECO:0007669"/>
    <property type="project" value="UniProtKB-KW"/>
</dbReference>
<evidence type="ECO:0000256" key="2">
    <source>
        <dbReference type="ARBA" id="ARBA00007018"/>
    </source>
</evidence>
<evidence type="ECO:0000256" key="1">
    <source>
        <dbReference type="ARBA" id="ARBA00004141"/>
    </source>
</evidence>
<dbReference type="GO" id="GO:0016020">
    <property type="term" value="C:membrane"/>
    <property type="evidence" value="ECO:0007669"/>
    <property type="project" value="UniProtKB-SubCell"/>
</dbReference>
<feature type="transmembrane region" description="Helical" evidence="7">
    <location>
        <begin position="182"/>
        <end position="200"/>
    </location>
</feature>
<dbReference type="EMBL" id="KZ613943">
    <property type="protein sequence ID" value="PMD42272.1"/>
    <property type="molecule type" value="Genomic_DNA"/>
</dbReference>
<organism evidence="8 9">
    <name type="scientific">Hyaloscypha variabilis (strain UAMH 11265 / GT02V1 / F)</name>
    <name type="common">Meliniomyces variabilis</name>
    <dbReference type="NCBI Taxonomy" id="1149755"/>
    <lineage>
        <taxon>Eukaryota</taxon>
        <taxon>Fungi</taxon>
        <taxon>Dikarya</taxon>
        <taxon>Ascomycota</taxon>
        <taxon>Pezizomycotina</taxon>
        <taxon>Leotiomycetes</taxon>
        <taxon>Helotiales</taxon>
        <taxon>Hyaloscyphaceae</taxon>
        <taxon>Hyaloscypha</taxon>
        <taxon>Hyaloscypha variabilis</taxon>
    </lineage>
</organism>
<feature type="binding site" evidence="6">
    <location>
        <position position="287"/>
    </location>
    <ligand>
        <name>Zn(2+)</name>
        <dbReference type="ChEBI" id="CHEBI:29105"/>
    </ligand>
</feature>
<dbReference type="InterPro" id="IPR004254">
    <property type="entry name" value="AdipoR/HlyIII-related"/>
</dbReference>
<evidence type="ECO:0000313" key="8">
    <source>
        <dbReference type="EMBL" id="PMD42272.1"/>
    </source>
</evidence>
<feature type="transmembrane region" description="Helical" evidence="7">
    <location>
        <begin position="212"/>
        <end position="234"/>
    </location>
</feature>
<reference evidence="8 9" key="1">
    <citation type="submission" date="2016-04" db="EMBL/GenBank/DDBJ databases">
        <title>A degradative enzymes factory behind the ericoid mycorrhizal symbiosis.</title>
        <authorList>
            <consortium name="DOE Joint Genome Institute"/>
            <person name="Martino E."/>
            <person name="Morin E."/>
            <person name="Grelet G."/>
            <person name="Kuo A."/>
            <person name="Kohler A."/>
            <person name="Daghino S."/>
            <person name="Barry K."/>
            <person name="Choi C."/>
            <person name="Cichocki N."/>
            <person name="Clum A."/>
            <person name="Copeland A."/>
            <person name="Hainaut M."/>
            <person name="Haridas S."/>
            <person name="Labutti K."/>
            <person name="Lindquist E."/>
            <person name="Lipzen A."/>
            <person name="Khouja H.-R."/>
            <person name="Murat C."/>
            <person name="Ohm R."/>
            <person name="Olson A."/>
            <person name="Spatafora J."/>
            <person name="Veneault-Fourrey C."/>
            <person name="Henrissat B."/>
            <person name="Grigoriev I."/>
            <person name="Martin F."/>
            <person name="Perotto S."/>
        </authorList>
    </citation>
    <scope>NUCLEOTIDE SEQUENCE [LARGE SCALE GENOMIC DNA]</scope>
    <source>
        <strain evidence="8 9">F</strain>
    </source>
</reference>
<dbReference type="STRING" id="1149755.A0A2J6RUS7"/>
<dbReference type="PANTHER" id="PTHR20855:SF52">
    <property type="entry name" value="ADIPONECTIN RECEPTOR PROTEIN"/>
    <property type="match status" value="1"/>
</dbReference>
<evidence type="ECO:0000256" key="6">
    <source>
        <dbReference type="PIRSR" id="PIRSR604254-1"/>
    </source>
</evidence>
<evidence type="ECO:0000256" key="3">
    <source>
        <dbReference type="ARBA" id="ARBA00022692"/>
    </source>
</evidence>
<gene>
    <name evidence="8" type="ORF">L207DRAFT_510508</name>
</gene>
<evidence type="ECO:0000256" key="5">
    <source>
        <dbReference type="ARBA" id="ARBA00023136"/>
    </source>
</evidence>
<evidence type="ECO:0000313" key="9">
    <source>
        <dbReference type="Proteomes" id="UP000235786"/>
    </source>
</evidence>
<keyword evidence="6" id="KW-0479">Metal-binding</keyword>
<proteinExistence type="inferred from homology"/>
<keyword evidence="6" id="KW-0862">Zinc</keyword>
<sequence>MTSILTLRRHGDVFTRAGSRKEREIDNASTTPSRDPRFLQRFEDLPVWYQDNPSIHSGYRPVSNSSYHCFRSWTFLHNETLNIYTHLLPALITLLAQLALQSHLTHYFPHATPQDRAIFSLNLLACTVALLLSTLYHTLMNHSLAISSLWLRIDYLGILLLILGSFFSGIYVGFYDSPARRWTYWTMILFLSLLTALLVIHPKLQGLAYRSVRTAAFVATGLSGFAPVGHGLWLYGWDEMWVRSGMPFWFLEGIIYGIGAAFFATRWPESKWQGKFDFFCSSHQIFHVLVVAGSVVHFMGVWDAYRWHYERFVHL</sequence>
<keyword evidence="5 7" id="KW-0472">Membrane</keyword>
<comment type="similarity">
    <text evidence="2">Belongs to the ADIPOR family.</text>
</comment>
<keyword evidence="8" id="KW-0675">Receptor</keyword>
<dbReference type="Pfam" id="PF03006">
    <property type="entry name" value="HlyIII"/>
    <property type="match status" value="1"/>
</dbReference>
<feature type="binding site" evidence="6">
    <location>
        <position position="137"/>
    </location>
    <ligand>
        <name>Zn(2+)</name>
        <dbReference type="ChEBI" id="CHEBI:29105"/>
    </ligand>
</feature>
<feature type="transmembrane region" description="Helical" evidence="7">
    <location>
        <begin position="246"/>
        <end position="264"/>
    </location>
</feature>
<accession>A0A2J6RUS7</accession>
<keyword evidence="4 7" id="KW-1133">Transmembrane helix</keyword>
<dbReference type="GO" id="GO:0006882">
    <property type="term" value="P:intracellular zinc ion homeostasis"/>
    <property type="evidence" value="ECO:0007669"/>
    <property type="project" value="TreeGrafter"/>
</dbReference>
<name>A0A2J6RUS7_HYAVF</name>
<dbReference type="AlphaFoldDB" id="A0A2J6RUS7"/>
<keyword evidence="9" id="KW-1185">Reference proteome</keyword>
<feature type="transmembrane region" description="Helical" evidence="7">
    <location>
        <begin position="285"/>
        <end position="305"/>
    </location>
</feature>
<protein>
    <submittedName>
        <fullName evidence="8">Adiponectin receptor protein 1</fullName>
    </submittedName>
</protein>
<dbReference type="OrthoDB" id="529367at2759"/>
<feature type="transmembrane region" description="Helical" evidence="7">
    <location>
        <begin position="119"/>
        <end position="137"/>
    </location>
</feature>
<dbReference type="GO" id="GO:0038023">
    <property type="term" value="F:signaling receptor activity"/>
    <property type="evidence" value="ECO:0007669"/>
    <property type="project" value="TreeGrafter"/>
</dbReference>
<keyword evidence="3 7" id="KW-0812">Transmembrane</keyword>
<feature type="transmembrane region" description="Helical" evidence="7">
    <location>
        <begin position="149"/>
        <end position="170"/>
    </location>
</feature>
<feature type="binding site" evidence="6">
    <location>
        <position position="283"/>
    </location>
    <ligand>
        <name>Zn(2+)</name>
        <dbReference type="ChEBI" id="CHEBI:29105"/>
    </ligand>
</feature>